<dbReference type="InterPro" id="IPR037185">
    <property type="entry name" value="EmrE-like"/>
</dbReference>
<keyword evidence="1" id="KW-0472">Membrane</keyword>
<dbReference type="Gene3D" id="1.10.3730.20">
    <property type="match status" value="1"/>
</dbReference>
<evidence type="ECO:0008006" key="4">
    <source>
        <dbReference type="Google" id="ProtNLM"/>
    </source>
</evidence>
<comment type="caution">
    <text evidence="2">The sequence shown here is derived from an EMBL/GenBank/DDBJ whole genome shotgun (WGS) entry which is preliminary data.</text>
</comment>
<evidence type="ECO:0000256" key="1">
    <source>
        <dbReference type="SAM" id="Phobius"/>
    </source>
</evidence>
<accession>A0ABT6DEZ2</accession>
<dbReference type="SUPFAM" id="SSF103481">
    <property type="entry name" value="Multidrug resistance efflux transporter EmrE"/>
    <property type="match status" value="1"/>
</dbReference>
<gene>
    <name evidence="2" type="ORF">NWE73_03485</name>
</gene>
<dbReference type="Proteomes" id="UP001152321">
    <property type="component" value="Unassembled WGS sequence"/>
</dbReference>
<proteinExistence type="predicted"/>
<evidence type="ECO:0000313" key="2">
    <source>
        <dbReference type="EMBL" id="MDG0815410.1"/>
    </source>
</evidence>
<dbReference type="RefSeq" id="WP_277576885.1">
    <property type="nucleotide sequence ID" value="NZ_JANRMI010000001.1"/>
</dbReference>
<feature type="transmembrane region" description="Helical" evidence="1">
    <location>
        <begin position="7"/>
        <end position="24"/>
    </location>
</feature>
<evidence type="ECO:0000313" key="3">
    <source>
        <dbReference type="Proteomes" id="UP001152321"/>
    </source>
</evidence>
<feature type="transmembrane region" description="Helical" evidence="1">
    <location>
        <begin position="93"/>
        <end position="113"/>
    </location>
</feature>
<keyword evidence="1" id="KW-0812">Transmembrane</keyword>
<keyword evidence="1" id="KW-1133">Transmembrane helix</keyword>
<feature type="transmembrane region" description="Helical" evidence="1">
    <location>
        <begin position="67"/>
        <end position="87"/>
    </location>
</feature>
<reference evidence="2" key="1">
    <citation type="submission" date="2022-08" db="EMBL/GenBank/DDBJ databases">
        <title>Novel Bdellovibrio Species Isolated from Svalbard: Designation Bdellovibrio svalbardensis.</title>
        <authorList>
            <person name="Mitchell R.J."/>
            <person name="Choi S.Y."/>
        </authorList>
    </citation>
    <scope>NUCLEOTIDE SEQUENCE</scope>
    <source>
        <strain evidence="2">PAP01</strain>
    </source>
</reference>
<name>A0ABT6DEZ2_9BACT</name>
<organism evidence="2 3">
    <name type="scientific">Bdellovibrio svalbardensis</name>
    <dbReference type="NCBI Taxonomy" id="2972972"/>
    <lineage>
        <taxon>Bacteria</taxon>
        <taxon>Pseudomonadati</taxon>
        <taxon>Bdellovibrionota</taxon>
        <taxon>Bdellovibrionia</taxon>
        <taxon>Bdellovibrionales</taxon>
        <taxon>Pseudobdellovibrionaceae</taxon>
        <taxon>Bdellovibrio</taxon>
    </lineage>
</organism>
<keyword evidence="3" id="KW-1185">Reference proteome</keyword>
<sequence length="118" mass="13072">MNQTIPIILNLIAAIFGAGGQYFYKVGASKMKLVPLYQNWHIFMGILSFCVVMVLFVIAYRLGGKISVVFPIYATTFLWGTLLEMVIDKQNLTLPQWLGTALVIIGISIIAIFSKQAA</sequence>
<dbReference type="EMBL" id="JANRMI010000001">
    <property type="protein sequence ID" value="MDG0815410.1"/>
    <property type="molecule type" value="Genomic_DNA"/>
</dbReference>
<feature type="transmembrane region" description="Helical" evidence="1">
    <location>
        <begin position="40"/>
        <end position="60"/>
    </location>
</feature>
<protein>
    <recommendedName>
        <fullName evidence="4">EamA domain-containing protein</fullName>
    </recommendedName>
</protein>